<evidence type="ECO:0000313" key="3">
    <source>
        <dbReference type="EMBL" id="QJB03392.1"/>
    </source>
</evidence>
<evidence type="ECO:0000313" key="1">
    <source>
        <dbReference type="EMBL" id="QJA49097.1"/>
    </source>
</evidence>
<organism evidence="1">
    <name type="scientific">viral metagenome</name>
    <dbReference type="NCBI Taxonomy" id="1070528"/>
    <lineage>
        <taxon>unclassified sequences</taxon>
        <taxon>metagenomes</taxon>
        <taxon>organismal metagenomes</taxon>
    </lineage>
</organism>
<dbReference type="AlphaFoldDB" id="A0A6H1ZP63"/>
<dbReference type="EMBL" id="MT143654">
    <property type="protein sequence ID" value="QJA99511.1"/>
    <property type="molecule type" value="Genomic_DNA"/>
</dbReference>
<protein>
    <submittedName>
        <fullName evidence="1">Uncharacterized protein</fullName>
    </submittedName>
</protein>
<dbReference type="EMBL" id="MT144741">
    <property type="protein sequence ID" value="QJH98579.1"/>
    <property type="molecule type" value="Genomic_DNA"/>
</dbReference>
<proteinExistence type="predicted"/>
<name>A0A6H1ZP63_9ZZZZ</name>
<reference evidence="1" key="1">
    <citation type="submission" date="2020-03" db="EMBL/GenBank/DDBJ databases">
        <title>The deep terrestrial virosphere.</title>
        <authorList>
            <person name="Holmfeldt K."/>
            <person name="Nilsson E."/>
            <person name="Simone D."/>
            <person name="Lopez-Fernandez M."/>
            <person name="Wu X."/>
            <person name="de Brujin I."/>
            <person name="Lundin D."/>
            <person name="Andersson A."/>
            <person name="Bertilsson S."/>
            <person name="Dopson M."/>
        </authorList>
    </citation>
    <scope>NUCLEOTIDE SEQUENCE</scope>
    <source>
        <strain evidence="2">MM171A00981</strain>
        <strain evidence="3">MM171B00756</strain>
        <strain evidence="1">TM448A01226</strain>
        <strain evidence="4">TM448B01341</strain>
    </source>
</reference>
<dbReference type="EMBL" id="MT143843">
    <property type="protein sequence ID" value="QJB03392.1"/>
    <property type="molecule type" value="Genomic_DNA"/>
</dbReference>
<dbReference type="EMBL" id="MT144117">
    <property type="protein sequence ID" value="QJA49097.1"/>
    <property type="molecule type" value="Genomic_DNA"/>
</dbReference>
<evidence type="ECO:0000313" key="2">
    <source>
        <dbReference type="EMBL" id="QJA99511.1"/>
    </source>
</evidence>
<sequence>MSSSLWTPIVRSIIRSSLDFGWSANRIYSALPGWGLPSYHRTDFLKVARYEREFLRVGKPTLETAGDVSFPRNIMAEEEFDADFRYRLHGKMTYYDAVREEDITIDIQMYDDENRGKDAWQDEFINRYSKRYEEEEIEILSVSFEKVVHQPGYKY</sequence>
<accession>A0A6H1ZP63</accession>
<evidence type="ECO:0000313" key="4">
    <source>
        <dbReference type="EMBL" id="QJH98579.1"/>
    </source>
</evidence>
<gene>
    <name evidence="2" type="ORF">MM171A00981_0012</name>
    <name evidence="3" type="ORF">MM171B00756_0012</name>
    <name evidence="1" type="ORF">TM448A01226_0012</name>
    <name evidence="4" type="ORF">TM448B01341_0012</name>
</gene>